<feature type="compositionally biased region" description="Basic residues" evidence="1">
    <location>
        <begin position="1"/>
        <end position="10"/>
    </location>
</feature>
<organism evidence="2">
    <name type="scientific">Oryzias latipes</name>
    <name type="common">Japanese rice fish</name>
    <name type="synonym">Japanese killifish</name>
    <dbReference type="NCBI Taxonomy" id="8090"/>
    <lineage>
        <taxon>Eukaryota</taxon>
        <taxon>Metazoa</taxon>
        <taxon>Chordata</taxon>
        <taxon>Craniata</taxon>
        <taxon>Vertebrata</taxon>
        <taxon>Euteleostomi</taxon>
        <taxon>Actinopterygii</taxon>
        <taxon>Neopterygii</taxon>
        <taxon>Teleostei</taxon>
        <taxon>Neoteleostei</taxon>
        <taxon>Acanthomorphata</taxon>
        <taxon>Ovalentaria</taxon>
        <taxon>Atherinomorphae</taxon>
        <taxon>Beloniformes</taxon>
        <taxon>Adrianichthyidae</taxon>
        <taxon>Oryziinae</taxon>
        <taxon>Oryzias</taxon>
    </lineage>
</organism>
<evidence type="ECO:0000256" key="1">
    <source>
        <dbReference type="SAM" id="MobiDB-lite"/>
    </source>
</evidence>
<dbReference type="EMBL" id="LC199500">
    <property type="protein sequence ID" value="BBA49207.1"/>
    <property type="molecule type" value="Genomic_DNA"/>
</dbReference>
<accession>A0A286P9U6</accession>
<proteinExistence type="predicted"/>
<dbReference type="AlphaFoldDB" id="A0A286P9U6"/>
<gene>
    <name evidence="2" type="primary">ORF47</name>
</gene>
<sequence>MDGPRLHRVKTGGARAQSPSFASREEPGAPSRGVWGVMESDRSTVRGALFSSTNPWFWGIPAHRRCVFRTSSERSIAVIDRARCKWCKPSRGEVPRFDQDEFERIRTRSYLRGTFGLSPAEAGRLSELLAELALSAEGKGACPFAGTPPYCTVENVVHISGPALERLMEFDDEFVWGDNLIFHAGARPRSCHT</sequence>
<reference evidence="2" key="1">
    <citation type="journal article" date="2017" name="Nat. Commun.">
        <title>Complete fusion of a transposon and herpesvirus created the Teratorn mobile element in medaka fish.</title>
        <authorList>
            <person name="Inoue Y."/>
            <person name="Saga T."/>
            <person name="Aikawa T."/>
            <person name="Kumagai M."/>
            <person name="Shimada A."/>
            <person name="Kawaguchi Y."/>
            <person name="Naruse K."/>
            <person name="Morishita S."/>
            <person name="Koga A."/>
            <person name="Takeda H."/>
        </authorList>
    </citation>
    <scope>NUCLEOTIDE SEQUENCE</scope>
</reference>
<evidence type="ECO:0000313" key="2">
    <source>
        <dbReference type="EMBL" id="BBA49207.1"/>
    </source>
</evidence>
<name>A0A286P9U6_ORYLA</name>
<feature type="region of interest" description="Disordered" evidence="1">
    <location>
        <begin position="1"/>
        <end position="33"/>
    </location>
</feature>
<protein>
    <submittedName>
        <fullName evidence="2">Myopalladin-like, partial sequene</fullName>
    </submittedName>
</protein>